<accession>A0A7C3EBX3</accession>
<organism evidence="13">
    <name type="scientific">Gracilinema caldarium</name>
    <dbReference type="NCBI Taxonomy" id="215591"/>
    <lineage>
        <taxon>Bacteria</taxon>
        <taxon>Pseudomonadati</taxon>
        <taxon>Spirochaetota</taxon>
        <taxon>Spirochaetia</taxon>
        <taxon>Spirochaetales</taxon>
        <taxon>Breznakiellaceae</taxon>
        <taxon>Gracilinema</taxon>
    </lineage>
</organism>
<comment type="similarity">
    <text evidence="2 9">Belongs to the DXR family.</text>
</comment>
<dbReference type="Pfam" id="PF02670">
    <property type="entry name" value="DXP_reductoisom"/>
    <property type="match status" value="1"/>
</dbReference>
<feature type="binding site" evidence="9">
    <location>
        <position position="38"/>
    </location>
    <ligand>
        <name>NADPH</name>
        <dbReference type="ChEBI" id="CHEBI:57783"/>
    </ligand>
</feature>
<dbReference type="GO" id="GO:0016853">
    <property type="term" value="F:isomerase activity"/>
    <property type="evidence" value="ECO:0007669"/>
    <property type="project" value="UniProtKB-KW"/>
</dbReference>
<keyword evidence="7 9" id="KW-0414">Isoprene biosynthesis</keyword>
<gene>
    <name evidence="9" type="primary">dxr</name>
    <name evidence="13" type="ORF">ENS59_02625</name>
</gene>
<feature type="binding site" evidence="9">
    <location>
        <position position="199"/>
    </location>
    <ligand>
        <name>NADPH</name>
        <dbReference type="ChEBI" id="CHEBI:57783"/>
    </ligand>
</feature>
<evidence type="ECO:0000256" key="9">
    <source>
        <dbReference type="HAMAP-Rule" id="MF_00183"/>
    </source>
</evidence>
<feature type="binding site" evidence="9">
    <location>
        <position position="146"/>
    </location>
    <ligand>
        <name>Mn(2+)</name>
        <dbReference type="ChEBI" id="CHEBI:29035"/>
    </ligand>
</feature>
<dbReference type="InterPro" id="IPR026877">
    <property type="entry name" value="DXPR_C"/>
</dbReference>
<feature type="binding site" evidence="9">
    <location>
        <position position="118"/>
    </location>
    <ligand>
        <name>NADPH</name>
        <dbReference type="ChEBI" id="CHEBI:57783"/>
    </ligand>
</feature>
<keyword evidence="4 9" id="KW-0521">NADP</keyword>
<keyword evidence="3 9" id="KW-0479">Metal-binding</keyword>
<dbReference type="InterPro" id="IPR036169">
    <property type="entry name" value="DXPR_C_sf"/>
</dbReference>
<feature type="binding site" evidence="9">
    <location>
        <position position="145"/>
    </location>
    <ligand>
        <name>1-deoxy-D-xylulose 5-phosphate</name>
        <dbReference type="ChEBI" id="CHEBI:57792"/>
    </ligand>
</feature>
<dbReference type="Pfam" id="PF08436">
    <property type="entry name" value="DXP_redisom_C"/>
    <property type="match status" value="1"/>
</dbReference>
<dbReference type="InterPro" id="IPR013512">
    <property type="entry name" value="DXP_reductoisomerase_N"/>
</dbReference>
<feature type="domain" description="1-deoxy-D-xylulose 5-phosphate reductoisomerase N-terminal" evidence="10">
    <location>
        <begin position="5"/>
        <end position="126"/>
    </location>
</feature>
<dbReference type="EMBL" id="DSVL01000080">
    <property type="protein sequence ID" value="HFH28394.1"/>
    <property type="molecule type" value="Genomic_DNA"/>
</dbReference>
<feature type="binding site" evidence="9">
    <location>
        <position position="212"/>
    </location>
    <ligand>
        <name>1-deoxy-D-xylulose 5-phosphate</name>
        <dbReference type="ChEBI" id="CHEBI:57792"/>
    </ligand>
</feature>
<dbReference type="PIRSF" id="PIRSF006205">
    <property type="entry name" value="Dxp_reductismrs"/>
    <property type="match status" value="1"/>
</dbReference>
<proteinExistence type="inferred from homology"/>
<dbReference type="GO" id="GO:0030604">
    <property type="term" value="F:1-deoxy-D-xylulose-5-phosphate reductoisomerase activity"/>
    <property type="evidence" value="ECO:0007669"/>
    <property type="project" value="UniProtKB-UniRule"/>
</dbReference>
<feature type="binding site" evidence="9">
    <location>
        <position position="146"/>
    </location>
    <ligand>
        <name>1-deoxy-D-xylulose 5-phosphate</name>
        <dbReference type="ChEBI" id="CHEBI:57792"/>
    </ligand>
</feature>
<feature type="binding site" evidence="9">
    <location>
        <position position="120"/>
    </location>
    <ligand>
        <name>NADPH</name>
        <dbReference type="ChEBI" id="CHEBI:57783"/>
    </ligand>
</feature>
<evidence type="ECO:0000259" key="12">
    <source>
        <dbReference type="Pfam" id="PF13288"/>
    </source>
</evidence>
<comment type="caution">
    <text evidence="9">Lacks conserved residue(s) required for the propagation of feature annotation.</text>
</comment>
<evidence type="ECO:0000256" key="4">
    <source>
        <dbReference type="ARBA" id="ARBA00022857"/>
    </source>
</evidence>
<keyword evidence="6 9" id="KW-0464">Manganese</keyword>
<feature type="domain" description="1-deoxy-D-xylulose 5-phosphate reductoisomerase C-terminal" evidence="11">
    <location>
        <begin position="140"/>
        <end position="223"/>
    </location>
</feature>
<dbReference type="NCBIfam" id="TIGR00243">
    <property type="entry name" value="Dxr"/>
    <property type="match status" value="1"/>
</dbReference>
<name>A0A7C3EBX3_9SPIR</name>
<feature type="binding site" evidence="9">
    <location>
        <position position="13"/>
    </location>
    <ligand>
        <name>NADPH</name>
        <dbReference type="ChEBI" id="CHEBI:57783"/>
    </ligand>
</feature>
<dbReference type="SUPFAM" id="SSF51735">
    <property type="entry name" value="NAD(P)-binding Rossmann-fold domains"/>
    <property type="match status" value="1"/>
</dbReference>
<dbReference type="UniPathway" id="UPA00056">
    <property type="reaction ID" value="UER00092"/>
</dbReference>
<feature type="binding site" evidence="9">
    <location>
        <position position="215"/>
    </location>
    <ligand>
        <name>Mn(2+)</name>
        <dbReference type="ChEBI" id="CHEBI:29035"/>
    </ligand>
</feature>
<dbReference type="Pfam" id="PF13288">
    <property type="entry name" value="DXPR_C"/>
    <property type="match status" value="1"/>
</dbReference>
<feature type="binding site" evidence="9">
    <location>
        <position position="215"/>
    </location>
    <ligand>
        <name>1-deoxy-D-xylulose 5-phosphate</name>
        <dbReference type="ChEBI" id="CHEBI:57792"/>
    </ligand>
</feature>
<comment type="caution">
    <text evidence="13">The sequence shown here is derived from an EMBL/GenBank/DDBJ whole genome shotgun (WGS) entry which is preliminary data.</text>
</comment>
<keyword evidence="9" id="KW-0460">Magnesium</keyword>
<dbReference type="FunFam" id="3.40.50.720:FF:000045">
    <property type="entry name" value="1-deoxy-D-xylulose 5-phosphate reductoisomerase"/>
    <property type="match status" value="1"/>
</dbReference>
<protein>
    <recommendedName>
        <fullName evidence="9">1-deoxy-D-xylulose 5-phosphate reductoisomerase</fullName>
        <shortName evidence="9">DXP reductoisomerase</shortName>
        <ecNumber evidence="9">1.1.1.267</ecNumber>
    </recommendedName>
    <alternativeName>
        <fullName evidence="9">1-deoxyxylulose-5-phosphate reductoisomerase</fullName>
    </alternativeName>
    <alternativeName>
        <fullName evidence="9">2-C-methyl-D-erythritol 4-phosphate synthase</fullName>
    </alternativeName>
</protein>
<dbReference type="GO" id="GO:0070402">
    <property type="term" value="F:NADPH binding"/>
    <property type="evidence" value="ECO:0007669"/>
    <property type="project" value="InterPro"/>
</dbReference>
<dbReference type="PANTHER" id="PTHR30525:SF0">
    <property type="entry name" value="1-DEOXY-D-XYLULOSE 5-PHOSPHATE REDUCTOISOMERASE, CHLOROPLASTIC"/>
    <property type="match status" value="1"/>
</dbReference>
<evidence type="ECO:0000259" key="10">
    <source>
        <dbReference type="Pfam" id="PF02670"/>
    </source>
</evidence>
<evidence type="ECO:0000256" key="8">
    <source>
        <dbReference type="ARBA" id="ARBA00048543"/>
    </source>
</evidence>
<sequence length="382" mass="41853">MKRKIAVLGATGSIGKNTLDVIASYPDAFEVVLLSANRELKNLLAISRTYPDAKLALADESNTSKADADKVSYWGPEGIQQAVRESGAQIVVNGIAGAPGLLPSITALETGADLALANKETIVMAGPLAFALAKTHHCRILPVDSEHSAVFQLLEAHGRDSLEEIILTASGGPFRQYTKEQLEQVTLNDALAHPTWKMGGKITIDSASLANKGLEVIEAVRLFEVPPKQVKVLVHPQSYIHSLIRLKEGSLYAQMSRPDMRVPIHNALFWPEVRYCQFGRLDLEGQSLSFEKPREDLFPMLPLAYKSAEAGSGYPAAYNAADEEAVAAFMKGQISFTDIGRVVEQVLQDQWECEELVLDSILEIDKRARSVSKNIIKELFRC</sequence>
<feature type="binding site" evidence="9">
    <location>
        <position position="206"/>
    </location>
    <ligand>
        <name>1-deoxy-D-xylulose 5-phosphate</name>
        <dbReference type="ChEBI" id="CHEBI:57792"/>
    </ligand>
</feature>
<evidence type="ECO:0000256" key="2">
    <source>
        <dbReference type="ARBA" id="ARBA00006825"/>
    </source>
</evidence>
<dbReference type="GO" id="GO:0030145">
    <property type="term" value="F:manganese ion binding"/>
    <property type="evidence" value="ECO:0007669"/>
    <property type="project" value="TreeGrafter"/>
</dbReference>
<comment type="cofactor">
    <cofactor evidence="9">
        <name>Mg(2+)</name>
        <dbReference type="ChEBI" id="CHEBI:18420"/>
    </cofactor>
    <cofactor evidence="9">
        <name>Mn(2+)</name>
        <dbReference type="ChEBI" id="CHEBI:29035"/>
    </cofactor>
</comment>
<feature type="binding site" evidence="9">
    <location>
        <position position="144"/>
    </location>
    <ligand>
        <name>Mn(2+)</name>
        <dbReference type="ChEBI" id="CHEBI:29035"/>
    </ligand>
</feature>
<feature type="binding site" evidence="9">
    <location>
        <position position="193"/>
    </location>
    <ligand>
        <name>1-deoxy-D-xylulose 5-phosphate</name>
        <dbReference type="ChEBI" id="CHEBI:57792"/>
    </ligand>
</feature>
<comment type="function">
    <text evidence="9">Catalyzes the NADPH-dependent rearrangement and reduction of 1-deoxy-D-xylulose-5-phosphate (DXP) to 2-C-methyl-D-erythritol 4-phosphate (MEP).</text>
</comment>
<evidence type="ECO:0000313" key="13">
    <source>
        <dbReference type="EMBL" id="HFH28394.1"/>
    </source>
</evidence>
<evidence type="ECO:0000256" key="1">
    <source>
        <dbReference type="ARBA" id="ARBA00005094"/>
    </source>
</evidence>
<keyword evidence="13" id="KW-0413">Isomerase</keyword>
<feature type="binding site" evidence="9">
    <location>
        <position position="14"/>
    </location>
    <ligand>
        <name>NADPH</name>
        <dbReference type="ChEBI" id="CHEBI:57783"/>
    </ligand>
</feature>
<dbReference type="EC" id="1.1.1.267" evidence="9"/>
<keyword evidence="5 9" id="KW-0560">Oxidoreductase</keyword>
<evidence type="ECO:0000256" key="5">
    <source>
        <dbReference type="ARBA" id="ARBA00023002"/>
    </source>
</evidence>
<feature type="binding site" evidence="9">
    <location>
        <position position="170"/>
    </location>
    <ligand>
        <name>1-deoxy-D-xylulose 5-phosphate</name>
        <dbReference type="ChEBI" id="CHEBI:57792"/>
    </ligand>
</feature>
<dbReference type="Gene3D" id="1.10.1740.10">
    <property type="match status" value="1"/>
</dbReference>
<comment type="catalytic activity">
    <reaction evidence="8">
        <text>2-C-methyl-D-erythritol 4-phosphate + NADP(+) = 1-deoxy-D-xylulose 5-phosphate + NADPH + H(+)</text>
        <dbReference type="Rhea" id="RHEA:13717"/>
        <dbReference type="ChEBI" id="CHEBI:15378"/>
        <dbReference type="ChEBI" id="CHEBI:57783"/>
        <dbReference type="ChEBI" id="CHEBI:57792"/>
        <dbReference type="ChEBI" id="CHEBI:58262"/>
        <dbReference type="ChEBI" id="CHEBI:58349"/>
        <dbReference type="EC" id="1.1.1.267"/>
    </reaction>
    <physiologicalReaction direction="right-to-left" evidence="8">
        <dbReference type="Rhea" id="RHEA:13719"/>
    </physiologicalReaction>
</comment>
<reference evidence="13" key="1">
    <citation type="journal article" date="2020" name="mSystems">
        <title>Genome- and Community-Level Interaction Insights into Carbon Utilization and Element Cycling Functions of Hydrothermarchaeota in Hydrothermal Sediment.</title>
        <authorList>
            <person name="Zhou Z."/>
            <person name="Liu Y."/>
            <person name="Xu W."/>
            <person name="Pan J."/>
            <person name="Luo Z.H."/>
            <person name="Li M."/>
        </authorList>
    </citation>
    <scope>NUCLEOTIDE SEQUENCE [LARGE SCALE GENOMIC DNA]</scope>
    <source>
        <strain evidence="13">SpSt-503</strain>
    </source>
</reference>
<dbReference type="InterPro" id="IPR036291">
    <property type="entry name" value="NAD(P)-bd_dom_sf"/>
</dbReference>
<comment type="pathway">
    <text evidence="1 9">Isoprenoid biosynthesis; isopentenyl diphosphate biosynthesis via DXP pathway; isopentenyl diphosphate from 1-deoxy-D-xylulose 5-phosphate: step 1/6.</text>
</comment>
<dbReference type="HAMAP" id="MF_00183">
    <property type="entry name" value="DXP_reductoisom"/>
    <property type="match status" value="1"/>
</dbReference>
<dbReference type="AlphaFoldDB" id="A0A7C3EBX3"/>
<evidence type="ECO:0000256" key="7">
    <source>
        <dbReference type="ARBA" id="ARBA00023229"/>
    </source>
</evidence>
<dbReference type="Gene3D" id="3.40.50.720">
    <property type="entry name" value="NAD(P)-binding Rossmann-like Domain"/>
    <property type="match status" value="1"/>
</dbReference>
<evidence type="ECO:0000256" key="6">
    <source>
        <dbReference type="ARBA" id="ARBA00023211"/>
    </source>
</evidence>
<feature type="domain" description="DXP reductoisomerase C-terminal" evidence="12">
    <location>
        <begin position="255"/>
        <end position="370"/>
    </location>
</feature>
<feature type="binding site" evidence="9">
    <location>
        <position position="12"/>
    </location>
    <ligand>
        <name>NADPH</name>
        <dbReference type="ChEBI" id="CHEBI:57783"/>
    </ligand>
</feature>
<dbReference type="GO" id="GO:0051484">
    <property type="term" value="P:isopentenyl diphosphate biosynthetic process, methylerythritol 4-phosphate pathway involved in terpenoid biosynthetic process"/>
    <property type="evidence" value="ECO:0007669"/>
    <property type="project" value="TreeGrafter"/>
</dbReference>
<dbReference type="InterPro" id="IPR003821">
    <property type="entry name" value="DXP_reductoisomerase"/>
</dbReference>
<feature type="binding site" evidence="9">
    <location>
        <position position="11"/>
    </location>
    <ligand>
        <name>NADPH</name>
        <dbReference type="ChEBI" id="CHEBI:57783"/>
    </ligand>
</feature>
<dbReference type="PANTHER" id="PTHR30525">
    <property type="entry name" value="1-DEOXY-D-XYLULOSE 5-PHOSPHATE REDUCTOISOMERASE"/>
    <property type="match status" value="1"/>
</dbReference>
<evidence type="ECO:0000256" key="3">
    <source>
        <dbReference type="ARBA" id="ARBA00022723"/>
    </source>
</evidence>
<feature type="binding site" evidence="9">
    <location>
        <position position="211"/>
    </location>
    <ligand>
        <name>1-deoxy-D-xylulose 5-phosphate</name>
        <dbReference type="ChEBI" id="CHEBI:57792"/>
    </ligand>
</feature>
<dbReference type="SUPFAM" id="SSF55347">
    <property type="entry name" value="Glyceraldehyde-3-phosphate dehydrogenase-like, C-terminal domain"/>
    <property type="match status" value="1"/>
</dbReference>
<feature type="binding site" evidence="9">
    <location>
        <position position="119"/>
    </location>
    <ligand>
        <name>1-deoxy-D-xylulose 5-phosphate</name>
        <dbReference type="ChEBI" id="CHEBI:57792"/>
    </ligand>
</feature>
<dbReference type="SUPFAM" id="SSF69055">
    <property type="entry name" value="1-deoxy-D-xylulose-5-phosphate reductoisomerase, C-terminal domain"/>
    <property type="match status" value="1"/>
</dbReference>
<evidence type="ECO:0000259" key="11">
    <source>
        <dbReference type="Pfam" id="PF08436"/>
    </source>
</evidence>
<dbReference type="InterPro" id="IPR013644">
    <property type="entry name" value="DXP_reductoisomerase_C"/>
</dbReference>